<evidence type="ECO:0000313" key="1">
    <source>
        <dbReference type="EMBL" id="MED6112153.1"/>
    </source>
</evidence>
<sequence length="385" mass="42747">VGWILSTPRSRTPHLRNRAIKGQLWRQRRPRTRALSNAPPHGTIRQKINEGQNWNFKYPDQGQAPLKAQFDQYEGGTTEDTSILSPLGSLGLSSTLKLGGLVDISIAIEKSGRRQRDCAEPLYIVVWFEFLYNDILFLKLRNSEPVARAAAGRPSKPLSLSLSKPLPVPVLSEPPPCVVHHSSRRFFAAPSWRRPLTPLGSTLYRATADEVPCHRRLPSTPSVPTRPSNVVAELSQQRLQQRLSLKIESQVAAPWHKTALVSRSGSIILARELSENPSSFLSHCEARSEEQRTREVRTLATAGNQPPASDVTASSIARLRQSSVARLPAFSVAYRTSALLLSSPSPISSLPWTQTKLQSKTFNVNTTVLVHIEDPEQKLLHCILL</sequence>
<dbReference type="EMBL" id="JASCZI010000505">
    <property type="protein sequence ID" value="MED6112153.1"/>
    <property type="molecule type" value="Genomic_DNA"/>
</dbReference>
<protein>
    <submittedName>
        <fullName evidence="1">Uncharacterized protein</fullName>
    </submittedName>
</protein>
<proteinExistence type="predicted"/>
<name>A0ABU6QKS1_9FABA</name>
<reference evidence="1 2" key="1">
    <citation type="journal article" date="2023" name="Plants (Basel)">
        <title>Bridging the Gap: Combining Genomics and Transcriptomics Approaches to Understand Stylosanthes scabra, an Orphan Legume from the Brazilian Caatinga.</title>
        <authorList>
            <person name="Ferreira-Neto J.R.C."/>
            <person name="da Silva M.D."/>
            <person name="Binneck E."/>
            <person name="de Melo N.F."/>
            <person name="da Silva R.H."/>
            <person name="de Melo A.L.T.M."/>
            <person name="Pandolfi V."/>
            <person name="Bustamante F.O."/>
            <person name="Brasileiro-Vidal A.C."/>
            <person name="Benko-Iseppon A.M."/>
        </authorList>
    </citation>
    <scope>NUCLEOTIDE SEQUENCE [LARGE SCALE GENOMIC DNA]</scope>
    <source>
        <tissue evidence="1">Leaves</tissue>
    </source>
</reference>
<gene>
    <name evidence="1" type="ORF">PIB30_059117</name>
</gene>
<accession>A0ABU6QKS1</accession>
<comment type="caution">
    <text evidence="1">The sequence shown here is derived from an EMBL/GenBank/DDBJ whole genome shotgun (WGS) entry which is preliminary data.</text>
</comment>
<organism evidence="1 2">
    <name type="scientific">Stylosanthes scabra</name>
    <dbReference type="NCBI Taxonomy" id="79078"/>
    <lineage>
        <taxon>Eukaryota</taxon>
        <taxon>Viridiplantae</taxon>
        <taxon>Streptophyta</taxon>
        <taxon>Embryophyta</taxon>
        <taxon>Tracheophyta</taxon>
        <taxon>Spermatophyta</taxon>
        <taxon>Magnoliopsida</taxon>
        <taxon>eudicotyledons</taxon>
        <taxon>Gunneridae</taxon>
        <taxon>Pentapetalae</taxon>
        <taxon>rosids</taxon>
        <taxon>fabids</taxon>
        <taxon>Fabales</taxon>
        <taxon>Fabaceae</taxon>
        <taxon>Papilionoideae</taxon>
        <taxon>50 kb inversion clade</taxon>
        <taxon>dalbergioids sensu lato</taxon>
        <taxon>Dalbergieae</taxon>
        <taxon>Pterocarpus clade</taxon>
        <taxon>Stylosanthes</taxon>
    </lineage>
</organism>
<feature type="non-terminal residue" evidence="1">
    <location>
        <position position="1"/>
    </location>
</feature>
<evidence type="ECO:0000313" key="2">
    <source>
        <dbReference type="Proteomes" id="UP001341840"/>
    </source>
</evidence>
<keyword evidence="2" id="KW-1185">Reference proteome</keyword>
<dbReference type="Proteomes" id="UP001341840">
    <property type="component" value="Unassembled WGS sequence"/>
</dbReference>